<dbReference type="PANTHER" id="PTHR31672:SF13">
    <property type="entry name" value="F-BOX PROTEIN CPR30-LIKE"/>
    <property type="match status" value="1"/>
</dbReference>
<organism evidence="2 3">
    <name type="scientific">Cannabis sativa</name>
    <name type="common">Hemp</name>
    <name type="synonym">Marijuana</name>
    <dbReference type="NCBI Taxonomy" id="3483"/>
    <lineage>
        <taxon>Eukaryota</taxon>
        <taxon>Viridiplantae</taxon>
        <taxon>Streptophyta</taxon>
        <taxon>Embryophyta</taxon>
        <taxon>Tracheophyta</taxon>
        <taxon>Spermatophyta</taxon>
        <taxon>Magnoliopsida</taxon>
        <taxon>eudicotyledons</taxon>
        <taxon>Gunneridae</taxon>
        <taxon>Pentapetalae</taxon>
        <taxon>rosids</taxon>
        <taxon>fabids</taxon>
        <taxon>Rosales</taxon>
        <taxon>Cannabaceae</taxon>
        <taxon>Cannabis</taxon>
    </lineage>
</organism>
<dbReference type="InterPro" id="IPR001810">
    <property type="entry name" value="F-box_dom"/>
</dbReference>
<dbReference type="Gene3D" id="1.20.1280.50">
    <property type="match status" value="1"/>
</dbReference>
<evidence type="ECO:0000313" key="2">
    <source>
        <dbReference type="EMBL" id="KAF4402550.1"/>
    </source>
</evidence>
<dbReference type="PANTHER" id="PTHR31672">
    <property type="entry name" value="BNACNNG10540D PROTEIN"/>
    <property type="match status" value="1"/>
</dbReference>
<evidence type="ECO:0000259" key="1">
    <source>
        <dbReference type="PROSITE" id="PS50181"/>
    </source>
</evidence>
<dbReference type="SUPFAM" id="SSF81383">
    <property type="entry name" value="F-box domain"/>
    <property type="match status" value="1"/>
</dbReference>
<dbReference type="NCBIfam" id="TIGR01640">
    <property type="entry name" value="F_box_assoc_1"/>
    <property type="match status" value="1"/>
</dbReference>
<dbReference type="PROSITE" id="PS50181">
    <property type="entry name" value="FBOX"/>
    <property type="match status" value="1"/>
</dbReference>
<dbReference type="InterPro" id="IPR050796">
    <property type="entry name" value="SCF_F-box_component"/>
</dbReference>
<name>A0A7J6I7A4_CANSA</name>
<dbReference type="AlphaFoldDB" id="A0A7J6I7A4"/>
<comment type="caution">
    <text evidence="2">The sequence shown here is derived from an EMBL/GenBank/DDBJ whole genome shotgun (WGS) entry which is preliminary data.</text>
</comment>
<dbReference type="Pfam" id="PF00646">
    <property type="entry name" value="F-box"/>
    <property type="match status" value="1"/>
</dbReference>
<accession>A0A7J6I7A4</accession>
<reference evidence="2 3" key="1">
    <citation type="journal article" date="2020" name="bioRxiv">
        <title>Sequence and annotation of 42 cannabis genomes reveals extensive copy number variation in cannabinoid synthesis and pathogen resistance genes.</title>
        <authorList>
            <person name="Mckernan K.J."/>
            <person name="Helbert Y."/>
            <person name="Kane L.T."/>
            <person name="Ebling H."/>
            <person name="Zhang L."/>
            <person name="Liu B."/>
            <person name="Eaton Z."/>
            <person name="Mclaughlin S."/>
            <person name="Kingan S."/>
            <person name="Baybayan P."/>
            <person name="Concepcion G."/>
            <person name="Jordan M."/>
            <person name="Riva A."/>
            <person name="Barbazuk W."/>
            <person name="Harkins T."/>
        </authorList>
    </citation>
    <scope>NUCLEOTIDE SEQUENCE [LARGE SCALE GENOMIC DNA]</scope>
    <source>
        <strain evidence="3">cv. Jamaican Lion 4</strain>
        <tissue evidence="2">Leaf</tissue>
    </source>
</reference>
<dbReference type="Pfam" id="PF07734">
    <property type="entry name" value="FBA_1"/>
    <property type="match status" value="1"/>
</dbReference>
<gene>
    <name evidence="2" type="ORF">G4B88_012335</name>
</gene>
<dbReference type="InterPro" id="IPR036047">
    <property type="entry name" value="F-box-like_dom_sf"/>
</dbReference>
<dbReference type="InterPro" id="IPR017451">
    <property type="entry name" value="F-box-assoc_interact_dom"/>
</dbReference>
<protein>
    <recommendedName>
        <fullName evidence="1">F-box domain-containing protein</fullName>
    </recommendedName>
</protein>
<dbReference type="Proteomes" id="UP000583929">
    <property type="component" value="Unassembled WGS sequence"/>
</dbReference>
<feature type="domain" description="F-box" evidence="1">
    <location>
        <begin position="2"/>
        <end position="51"/>
    </location>
</feature>
<dbReference type="SMART" id="SM00256">
    <property type="entry name" value="FBOX"/>
    <property type="match status" value="1"/>
</dbReference>
<proteinExistence type="predicted"/>
<sequence>MVRGCSDMPEAVLEEIFSWLPPDSLISFKCVSKSWYGLIKSLVKNSIFVNKHLRNINNKLLSSATNLVFCCHRPGYCPDPRLEFLGPFELYSMLTIFNDDNTSDHLNYVSEDFDLPIPSAELDMASVLGSHCNGIICIADYYQTVMLCNPAIKECRTLPKPCLSNDGFVVLGAGFCYDSRANDYKVIRFGIDRFLPDRIENPKPRADMYSMGSDSWREIEIHLEFNRFPSRDKQVFCNGVFYWSMWARKYFIISFDVFGEVFRNIPLPDSLQFDRLKLAVWNESVALFSYPEIRGVSISISIEVWVLDDCHGGVKGSCFWIKKLVVGPLVNIVTPWTFWKSDELLLEGIDGGLVSYNLDSQLLRNLTVSEFGRIGRWDFSYVKTLVSVEVSPLNFNMAEGVFGLKKAYQSRITHRLLIETGEVSALQFTNDDRFKDQMVVAFNSVDQSYFVNNTPSIQFLISSALSPSLEANIKADI</sequence>
<dbReference type="EMBL" id="JAATIQ010000007">
    <property type="protein sequence ID" value="KAF4402550.1"/>
    <property type="molecule type" value="Genomic_DNA"/>
</dbReference>
<keyword evidence="3" id="KW-1185">Reference proteome</keyword>
<dbReference type="InterPro" id="IPR006527">
    <property type="entry name" value="F-box-assoc_dom_typ1"/>
</dbReference>
<evidence type="ECO:0000313" key="3">
    <source>
        <dbReference type="Proteomes" id="UP000583929"/>
    </source>
</evidence>